<dbReference type="Proteomes" id="UP000481153">
    <property type="component" value="Unassembled WGS sequence"/>
</dbReference>
<dbReference type="VEuPathDB" id="FungiDB:AeMF1_012781"/>
<feature type="compositionally biased region" description="Low complexity" evidence="6">
    <location>
        <begin position="360"/>
        <end position="372"/>
    </location>
</feature>
<accession>A0A6G0XK87</accession>
<name>A0A6G0XK87_9STRA</name>
<dbReference type="PANTHER" id="PTHR47162:SF10">
    <property type="entry name" value="METHYL-CPG-BINDING DOMAIN-CONTAINING PROTEIN 9 ISOFORM X1"/>
    <property type="match status" value="1"/>
</dbReference>
<dbReference type="InterPro" id="IPR001965">
    <property type="entry name" value="Znf_PHD"/>
</dbReference>
<keyword evidence="5" id="KW-0175">Coiled coil</keyword>
<keyword evidence="3" id="KW-0862">Zinc</keyword>
<sequence length="537" mass="59146">MPLMNYRDLNQDLDKGLADLSRLADVSVEMRPYASESSDSDENDPYSAEDARKLHLLAAVDRTEELKDYVLTTMRQLARMSTGLSMLLPSSSYKQATHASLGADAPQGADLMGRVWHGLHKVGASVNHLSTKLFGQDLTVDALDLTLLPPDPTMALEAIQAKLKSLQRKLTVHEDQVAAASKPLFEAAYQQGEGQARENAELVVACWKQRAKELKTRVKAAMQVSPTVDPSVLEDVVDFLGSIQVINLPTDQAASTTTHRIKSVEALVEKLQRALPPPPPPQPQPEPVPVHPRVASIRRRASVPPSPPSSEVKPEPKKRPLPTKEPSAAPPTMLQEKKRRPSTSPYASLSKERPVKIKEPSPASPATSYASPKRSRKSNASKAVQPEEEAAVEVTAAATPVAAVDANVAAEDPTAAPIVGCEKCHMNNNHDKILLCDNNCGREYHMYCLKPPLEVVPEEDWFCPECVKVLCLAQKCQRFCVFNMKYCPRHLCKEPTGCPFRSKKQGYCGKHAKIYFPDPSIDDDDDMFEDTDKGKWQ</sequence>
<protein>
    <recommendedName>
        <fullName evidence="7">PHD-type domain-containing protein</fullName>
    </recommendedName>
</protein>
<evidence type="ECO:0000256" key="1">
    <source>
        <dbReference type="ARBA" id="ARBA00022723"/>
    </source>
</evidence>
<organism evidence="8 9">
    <name type="scientific">Aphanomyces euteiches</name>
    <dbReference type="NCBI Taxonomy" id="100861"/>
    <lineage>
        <taxon>Eukaryota</taxon>
        <taxon>Sar</taxon>
        <taxon>Stramenopiles</taxon>
        <taxon>Oomycota</taxon>
        <taxon>Saprolegniomycetes</taxon>
        <taxon>Saprolegniales</taxon>
        <taxon>Verrucalvaceae</taxon>
        <taxon>Aphanomyces</taxon>
    </lineage>
</organism>
<dbReference type="PROSITE" id="PS01359">
    <property type="entry name" value="ZF_PHD_1"/>
    <property type="match status" value="1"/>
</dbReference>
<dbReference type="CDD" id="cd15545">
    <property type="entry name" value="PHD_BAZ2A_like"/>
    <property type="match status" value="1"/>
</dbReference>
<dbReference type="InterPro" id="IPR019786">
    <property type="entry name" value="Zinc_finger_PHD-type_CS"/>
</dbReference>
<evidence type="ECO:0000259" key="7">
    <source>
        <dbReference type="PROSITE" id="PS50016"/>
    </source>
</evidence>
<evidence type="ECO:0000313" key="9">
    <source>
        <dbReference type="Proteomes" id="UP000481153"/>
    </source>
</evidence>
<dbReference type="InterPro" id="IPR019787">
    <property type="entry name" value="Znf_PHD-finger"/>
</dbReference>
<dbReference type="PROSITE" id="PS50016">
    <property type="entry name" value="ZF_PHD_2"/>
    <property type="match status" value="1"/>
</dbReference>
<keyword evidence="2 4" id="KW-0863">Zinc-finger</keyword>
<dbReference type="AlphaFoldDB" id="A0A6G0XK87"/>
<reference evidence="8 9" key="1">
    <citation type="submission" date="2019-07" db="EMBL/GenBank/DDBJ databases">
        <title>Genomics analysis of Aphanomyces spp. identifies a new class of oomycete effector associated with host adaptation.</title>
        <authorList>
            <person name="Gaulin E."/>
        </authorList>
    </citation>
    <scope>NUCLEOTIDE SEQUENCE [LARGE SCALE GENOMIC DNA]</scope>
    <source>
        <strain evidence="8 9">ATCC 201684</strain>
    </source>
</reference>
<evidence type="ECO:0000256" key="4">
    <source>
        <dbReference type="PROSITE-ProRule" id="PRU00146"/>
    </source>
</evidence>
<dbReference type="EMBL" id="VJMJ01000045">
    <property type="protein sequence ID" value="KAF0740753.1"/>
    <property type="molecule type" value="Genomic_DNA"/>
</dbReference>
<evidence type="ECO:0000256" key="5">
    <source>
        <dbReference type="SAM" id="Coils"/>
    </source>
</evidence>
<evidence type="ECO:0000256" key="3">
    <source>
        <dbReference type="ARBA" id="ARBA00022833"/>
    </source>
</evidence>
<evidence type="ECO:0000256" key="6">
    <source>
        <dbReference type="SAM" id="MobiDB-lite"/>
    </source>
</evidence>
<dbReference type="SMART" id="SM00249">
    <property type="entry name" value="PHD"/>
    <property type="match status" value="1"/>
</dbReference>
<dbReference type="SUPFAM" id="SSF57903">
    <property type="entry name" value="FYVE/PHD zinc finger"/>
    <property type="match status" value="1"/>
</dbReference>
<comment type="caution">
    <text evidence="8">The sequence shown here is derived from an EMBL/GenBank/DDBJ whole genome shotgun (WGS) entry which is preliminary data.</text>
</comment>
<dbReference type="PANTHER" id="PTHR47162">
    <property type="entry name" value="OS02G0192300 PROTEIN"/>
    <property type="match status" value="1"/>
</dbReference>
<dbReference type="InterPro" id="IPR011011">
    <property type="entry name" value="Znf_FYVE_PHD"/>
</dbReference>
<keyword evidence="1" id="KW-0479">Metal-binding</keyword>
<dbReference type="GO" id="GO:0008270">
    <property type="term" value="F:zinc ion binding"/>
    <property type="evidence" value="ECO:0007669"/>
    <property type="project" value="UniProtKB-KW"/>
</dbReference>
<evidence type="ECO:0000256" key="2">
    <source>
        <dbReference type="ARBA" id="ARBA00022771"/>
    </source>
</evidence>
<feature type="domain" description="PHD-type" evidence="7">
    <location>
        <begin position="418"/>
        <end position="469"/>
    </location>
</feature>
<feature type="region of interest" description="Disordered" evidence="6">
    <location>
        <begin position="298"/>
        <end position="388"/>
    </location>
</feature>
<feature type="coiled-coil region" evidence="5">
    <location>
        <begin position="156"/>
        <end position="217"/>
    </location>
</feature>
<gene>
    <name evidence="8" type="ORF">Ae201684_003884</name>
</gene>
<dbReference type="Gene3D" id="2.30.30.1150">
    <property type="match status" value="1"/>
</dbReference>
<dbReference type="Pfam" id="PF00628">
    <property type="entry name" value="PHD"/>
    <property type="match status" value="1"/>
</dbReference>
<keyword evidence="9" id="KW-1185">Reference proteome</keyword>
<feature type="compositionally biased region" description="Basic and acidic residues" evidence="6">
    <location>
        <begin position="350"/>
        <end position="359"/>
    </location>
</feature>
<evidence type="ECO:0000313" key="8">
    <source>
        <dbReference type="EMBL" id="KAF0740753.1"/>
    </source>
</evidence>
<proteinExistence type="predicted"/>